<evidence type="ECO:0000313" key="2">
    <source>
        <dbReference type="Proteomes" id="UP000077755"/>
    </source>
</evidence>
<proteinExistence type="predicted"/>
<reference evidence="1" key="1">
    <citation type="journal article" date="2016" name="Nat. Genet.">
        <title>A high-quality carrot genome assembly provides new insights into carotenoid accumulation and asterid genome evolution.</title>
        <authorList>
            <person name="Iorizzo M."/>
            <person name="Ellison S."/>
            <person name="Senalik D."/>
            <person name="Zeng P."/>
            <person name="Satapoomin P."/>
            <person name="Huang J."/>
            <person name="Bowman M."/>
            <person name="Iovene M."/>
            <person name="Sanseverino W."/>
            <person name="Cavagnaro P."/>
            <person name="Yildiz M."/>
            <person name="Macko-Podgorni A."/>
            <person name="Moranska E."/>
            <person name="Grzebelus E."/>
            <person name="Grzebelus D."/>
            <person name="Ashrafi H."/>
            <person name="Zheng Z."/>
            <person name="Cheng S."/>
            <person name="Spooner D."/>
            <person name="Van Deynze A."/>
            <person name="Simon P."/>
        </authorList>
    </citation>
    <scope>NUCLEOTIDE SEQUENCE</scope>
    <source>
        <tissue evidence="1">Leaf</tissue>
    </source>
</reference>
<dbReference type="PANTHER" id="PTHR36342">
    <property type="entry name" value="PTB DOMAIN ENGULFMENT ADAPTER"/>
    <property type="match status" value="1"/>
</dbReference>
<name>A0AAF1B3Z4_DAUCS</name>
<sequence>MALLSRMCVKAKTKREDDIYVAGIAMRGSKGPAQLALSTAYSLNFWPLYHFMVIIKQPTSPPLLVFDFQPKDPENLYVALAALSGNYVPGVVNTRTLSKLLKSKCWFVGSSEMDAVEGAYEFNKSWQTDLRIGHHDCRDYTNGLVQYLTGEENVLERLGKSGWR</sequence>
<accession>A0AAF1B3Z4</accession>
<dbReference type="AlphaFoldDB" id="A0AAF1B3Z4"/>
<organism evidence="1 2">
    <name type="scientific">Daucus carota subsp. sativus</name>
    <name type="common">Carrot</name>
    <dbReference type="NCBI Taxonomy" id="79200"/>
    <lineage>
        <taxon>Eukaryota</taxon>
        <taxon>Viridiplantae</taxon>
        <taxon>Streptophyta</taxon>
        <taxon>Embryophyta</taxon>
        <taxon>Tracheophyta</taxon>
        <taxon>Spermatophyta</taxon>
        <taxon>Magnoliopsida</taxon>
        <taxon>eudicotyledons</taxon>
        <taxon>Gunneridae</taxon>
        <taxon>Pentapetalae</taxon>
        <taxon>asterids</taxon>
        <taxon>campanulids</taxon>
        <taxon>Apiales</taxon>
        <taxon>Apiaceae</taxon>
        <taxon>Apioideae</taxon>
        <taxon>Scandiceae</taxon>
        <taxon>Daucinae</taxon>
        <taxon>Daucus</taxon>
        <taxon>Daucus sect. Daucus</taxon>
    </lineage>
</organism>
<gene>
    <name evidence="1" type="ORF">DCAR_0522551</name>
</gene>
<protein>
    <submittedName>
        <fullName evidence="1">Uncharacterized protein</fullName>
    </submittedName>
</protein>
<dbReference type="Proteomes" id="UP000077755">
    <property type="component" value="Chromosome 5"/>
</dbReference>
<evidence type="ECO:0000313" key="1">
    <source>
        <dbReference type="EMBL" id="WOH03157.1"/>
    </source>
</evidence>
<dbReference type="PANTHER" id="PTHR36342:SF1">
    <property type="entry name" value="PTB DOMAIN ENGULFMENT ADAPTER"/>
    <property type="match status" value="1"/>
</dbReference>
<dbReference type="EMBL" id="CP093347">
    <property type="protein sequence ID" value="WOH03157.1"/>
    <property type="molecule type" value="Genomic_DNA"/>
</dbReference>
<dbReference type="KEGG" id="dcr:108203996"/>
<keyword evidence="2" id="KW-1185">Reference proteome</keyword>
<reference evidence="1" key="2">
    <citation type="submission" date="2022-03" db="EMBL/GenBank/DDBJ databases">
        <title>Draft title - Genomic analysis of global carrot germplasm unveils the trajectory of domestication and the origin of high carotenoid orange carrot.</title>
        <authorList>
            <person name="Iorizzo M."/>
            <person name="Ellison S."/>
            <person name="Senalik D."/>
            <person name="Macko-Podgorni A."/>
            <person name="Grzebelus D."/>
            <person name="Bostan H."/>
            <person name="Rolling W."/>
            <person name="Curaba J."/>
            <person name="Simon P."/>
        </authorList>
    </citation>
    <scope>NUCLEOTIDE SEQUENCE</scope>
    <source>
        <tissue evidence="1">Leaf</tissue>
    </source>
</reference>